<evidence type="ECO:0000313" key="2">
    <source>
        <dbReference type="EMBL" id="KAJ9486455.1"/>
    </source>
</evidence>
<dbReference type="InterPro" id="IPR042099">
    <property type="entry name" value="ANL_N_sf"/>
</dbReference>
<dbReference type="EMBL" id="LACB01000208">
    <property type="protein sequence ID" value="KAJ9486455.1"/>
    <property type="molecule type" value="Genomic_DNA"/>
</dbReference>
<keyword evidence="3" id="KW-1185">Reference proteome</keyword>
<protein>
    <submittedName>
        <fullName evidence="2">Uncharacterized protein</fullName>
    </submittedName>
</protein>
<dbReference type="Proteomes" id="UP001227192">
    <property type="component" value="Unassembled WGS sequence"/>
</dbReference>
<accession>A0AAI9TGN8</accession>
<sequence>MGDRTLFIPPHVGDDVLPNVPFFHRLLRYAQRKPSPIVVRDLVAGVEKTYHHLVSDVLAFRKALEISLSHEARHNLVADKEVYIGLLAGGGYEFTVGFIAILAIGAAVVPMGKLQYL</sequence>
<keyword evidence="1" id="KW-0472">Membrane</keyword>
<dbReference type="SUPFAM" id="SSF56801">
    <property type="entry name" value="Acetyl-CoA synthetase-like"/>
    <property type="match status" value="1"/>
</dbReference>
<dbReference type="AlphaFoldDB" id="A0AAI9TGN8"/>
<dbReference type="Gene3D" id="3.40.50.12780">
    <property type="entry name" value="N-terminal domain of ligase-like"/>
    <property type="match status" value="1"/>
</dbReference>
<proteinExistence type="predicted"/>
<keyword evidence="1" id="KW-0812">Transmembrane</keyword>
<name>A0AAI9TGN8_PENTH</name>
<comment type="caution">
    <text evidence="2">The sequence shown here is derived from an EMBL/GenBank/DDBJ whole genome shotgun (WGS) entry which is preliminary data.</text>
</comment>
<gene>
    <name evidence="2" type="ORF">VN97_g6878</name>
</gene>
<feature type="transmembrane region" description="Helical" evidence="1">
    <location>
        <begin position="82"/>
        <end position="109"/>
    </location>
</feature>
<reference evidence="2" key="1">
    <citation type="submission" date="2015-06" db="EMBL/GenBank/DDBJ databases">
        <authorList>
            <person name="Nguyen H."/>
        </authorList>
    </citation>
    <scope>NUCLEOTIDE SEQUENCE</scope>
    <source>
        <strain evidence="2">DAOM 180753</strain>
    </source>
</reference>
<organism evidence="2 3">
    <name type="scientific">Penicillium thymicola</name>
    <dbReference type="NCBI Taxonomy" id="293382"/>
    <lineage>
        <taxon>Eukaryota</taxon>
        <taxon>Fungi</taxon>
        <taxon>Dikarya</taxon>
        <taxon>Ascomycota</taxon>
        <taxon>Pezizomycotina</taxon>
        <taxon>Eurotiomycetes</taxon>
        <taxon>Eurotiomycetidae</taxon>
        <taxon>Eurotiales</taxon>
        <taxon>Aspergillaceae</taxon>
        <taxon>Penicillium</taxon>
    </lineage>
</organism>
<evidence type="ECO:0000256" key="1">
    <source>
        <dbReference type="SAM" id="Phobius"/>
    </source>
</evidence>
<evidence type="ECO:0000313" key="3">
    <source>
        <dbReference type="Proteomes" id="UP001227192"/>
    </source>
</evidence>
<keyword evidence="1" id="KW-1133">Transmembrane helix</keyword>
<reference evidence="2" key="2">
    <citation type="journal article" date="2016" name="Fungal Biol.">
        <title>Ochratoxin A production by Penicillium thymicola.</title>
        <authorList>
            <person name="Nguyen H.D.T."/>
            <person name="McMullin D.R."/>
            <person name="Ponomareva E."/>
            <person name="Riley R."/>
            <person name="Pomraning K.R."/>
            <person name="Baker S.E."/>
            <person name="Seifert K.A."/>
        </authorList>
    </citation>
    <scope>NUCLEOTIDE SEQUENCE</scope>
    <source>
        <strain evidence="2">DAOM 180753</strain>
    </source>
</reference>